<feature type="compositionally biased region" description="Basic residues" evidence="1">
    <location>
        <begin position="46"/>
        <end position="77"/>
    </location>
</feature>
<sequence>APCGSRHPRFDGDLLVRPGPRERTNAQPHRALGHGRSHRLPDAHRRPSRVRPRGGRLHRRHARLQRLRSRRSRPVPRRTRDGRRPSPPHPGAGAGPAAPRREGPRQPGPQPDPHPPEHPPRPLQVSRSHPAERPRARRPRPLQEPASGERRADPARAGRLPGSPRSLRDAGPHHGLRHRALPVRELVRAGRPRRRRSDRRAAPGHGRGIGPLAADGPLRRRPRPDRHARGSGRVRPRRRPRLPHPGSRATAPV</sequence>
<feature type="compositionally biased region" description="Low complexity" evidence="1">
    <location>
        <begin position="244"/>
        <end position="253"/>
    </location>
</feature>
<feature type="non-terminal residue" evidence="2">
    <location>
        <position position="253"/>
    </location>
</feature>
<feature type="non-terminal residue" evidence="2">
    <location>
        <position position="1"/>
    </location>
</feature>
<reference evidence="2" key="1">
    <citation type="submission" date="2020-02" db="EMBL/GenBank/DDBJ databases">
        <authorList>
            <person name="Meier V. D."/>
        </authorList>
    </citation>
    <scope>NUCLEOTIDE SEQUENCE</scope>
    <source>
        <strain evidence="2">AVDCRST_MAG38</strain>
    </source>
</reference>
<name>A0A6J4R4Z2_9ACTN</name>
<evidence type="ECO:0000256" key="1">
    <source>
        <dbReference type="SAM" id="MobiDB-lite"/>
    </source>
</evidence>
<dbReference type="EMBL" id="CADCVJ010000010">
    <property type="protein sequence ID" value="CAA9461619.1"/>
    <property type="molecule type" value="Genomic_DNA"/>
</dbReference>
<accession>A0A6J4R4Z2</accession>
<gene>
    <name evidence="2" type="ORF">AVDCRST_MAG38-129</name>
</gene>
<feature type="compositionally biased region" description="Basic and acidic residues" evidence="1">
    <location>
        <begin position="8"/>
        <end position="24"/>
    </location>
</feature>
<protein>
    <submittedName>
        <fullName evidence="2">Uncharacterized protein</fullName>
    </submittedName>
</protein>
<evidence type="ECO:0000313" key="2">
    <source>
        <dbReference type="EMBL" id="CAA9461619.1"/>
    </source>
</evidence>
<feature type="region of interest" description="Disordered" evidence="1">
    <location>
        <begin position="1"/>
        <end position="253"/>
    </location>
</feature>
<feature type="compositionally biased region" description="Basic and acidic residues" evidence="1">
    <location>
        <begin position="147"/>
        <end position="156"/>
    </location>
</feature>
<organism evidence="2">
    <name type="scientific">uncultured Solirubrobacteraceae bacterium</name>
    <dbReference type="NCBI Taxonomy" id="1162706"/>
    <lineage>
        <taxon>Bacteria</taxon>
        <taxon>Bacillati</taxon>
        <taxon>Actinomycetota</taxon>
        <taxon>Thermoleophilia</taxon>
        <taxon>Solirubrobacterales</taxon>
        <taxon>Solirubrobacteraceae</taxon>
        <taxon>environmental samples</taxon>
    </lineage>
</organism>
<feature type="compositionally biased region" description="Basic residues" evidence="1">
    <location>
        <begin position="219"/>
        <end position="242"/>
    </location>
</feature>
<proteinExistence type="predicted"/>
<dbReference type="AlphaFoldDB" id="A0A6J4R4Z2"/>